<evidence type="ECO:0000313" key="4">
    <source>
        <dbReference type="Proteomes" id="UP000648187"/>
    </source>
</evidence>
<dbReference type="PRINTS" id="PR00800">
    <property type="entry name" value="YHDCRBOXLASE"/>
</dbReference>
<dbReference type="GO" id="GO:0005737">
    <property type="term" value="C:cytoplasm"/>
    <property type="evidence" value="ECO:0007669"/>
    <property type="project" value="TreeGrafter"/>
</dbReference>
<keyword evidence="4" id="KW-1185">Reference proteome</keyword>
<dbReference type="InterPro" id="IPR010977">
    <property type="entry name" value="Aromatic_deC"/>
</dbReference>
<dbReference type="GO" id="GO:0030170">
    <property type="term" value="F:pyridoxal phosphate binding"/>
    <property type="evidence" value="ECO:0007669"/>
    <property type="project" value="InterPro"/>
</dbReference>
<dbReference type="Gene3D" id="1.20.1340.10">
    <property type="entry name" value="dopa decarboxylase, N-terminal domain"/>
    <property type="match status" value="1"/>
</dbReference>
<dbReference type="InterPro" id="IPR015424">
    <property type="entry name" value="PyrdxlP-dep_Trfase"/>
</dbReference>
<protein>
    <submittedName>
        <fullName evidence="3">Uncharacterized protein</fullName>
    </submittedName>
</protein>
<comment type="caution">
    <text evidence="3">The sequence shown here is derived from an EMBL/GenBank/DDBJ whole genome shotgun (WGS) entry which is preliminary data.</text>
</comment>
<dbReference type="GO" id="GO:0006584">
    <property type="term" value="P:catecholamine metabolic process"/>
    <property type="evidence" value="ECO:0007669"/>
    <property type="project" value="TreeGrafter"/>
</dbReference>
<dbReference type="GO" id="GO:0019752">
    <property type="term" value="P:carboxylic acid metabolic process"/>
    <property type="evidence" value="ECO:0007669"/>
    <property type="project" value="InterPro"/>
</dbReference>
<evidence type="ECO:0000256" key="1">
    <source>
        <dbReference type="ARBA" id="ARBA00001933"/>
    </source>
</evidence>
<dbReference type="GO" id="GO:0004058">
    <property type="term" value="F:aromatic-L-amino-acid decarboxylase activity"/>
    <property type="evidence" value="ECO:0007669"/>
    <property type="project" value="TreeGrafter"/>
</dbReference>
<dbReference type="Proteomes" id="UP000648187">
    <property type="component" value="Unassembled WGS sequence"/>
</dbReference>
<dbReference type="FunFam" id="1.20.1340.10:FF:000001">
    <property type="entry name" value="Histidine decarboxylase"/>
    <property type="match status" value="1"/>
</dbReference>
<dbReference type="EMBL" id="JACKWZ010000107">
    <property type="protein sequence ID" value="KAF9415602.1"/>
    <property type="molecule type" value="Genomic_DNA"/>
</dbReference>
<dbReference type="PANTHER" id="PTHR11999:SF60">
    <property type="entry name" value="3,4-DIHYDROXYPHENYLACETALDEHYDE SYNTHASE"/>
    <property type="match status" value="1"/>
</dbReference>
<evidence type="ECO:0000313" key="3">
    <source>
        <dbReference type="EMBL" id="KAF9415602.1"/>
    </source>
</evidence>
<accession>A0A835L506</accession>
<sequence>MDAQQFREFGKAAIDLMADYVENIRDHDVLPSVEPGYLINALPQDAPEQPEDWKDILKDFNQTIMPGITHWQSPQFHAFYPTGSSYASIVGNILGDGLSVIGLSWGSASEATLVALLAAKDKTVRRITKTDPTLDEDYIKPKLVGIYI</sequence>
<dbReference type="GO" id="GO:0006520">
    <property type="term" value="P:amino acid metabolic process"/>
    <property type="evidence" value="ECO:0007669"/>
    <property type="project" value="InterPro"/>
</dbReference>
<evidence type="ECO:0000256" key="2">
    <source>
        <dbReference type="ARBA" id="ARBA00022898"/>
    </source>
</evidence>
<name>A0A835L506_SPOEX</name>
<reference evidence="3" key="1">
    <citation type="submission" date="2020-08" db="EMBL/GenBank/DDBJ databases">
        <title>Spodoptera exigua strain:BAW_Kor-Di-RS1 Genome sequencing and assembly.</title>
        <authorList>
            <person name="Kim J."/>
            <person name="Nam H.Y."/>
            <person name="Kwon M."/>
            <person name="Choi J.H."/>
            <person name="Cho S.R."/>
            <person name="Kim G.-H."/>
        </authorList>
    </citation>
    <scope>NUCLEOTIDE SEQUENCE</scope>
    <source>
        <strain evidence="3">BAW_Kor-Di-RS1</strain>
        <tissue evidence="3">Whole-body</tissue>
    </source>
</reference>
<dbReference type="AlphaFoldDB" id="A0A835L506"/>
<organism evidence="3 4">
    <name type="scientific">Spodoptera exigua</name>
    <name type="common">Beet armyworm</name>
    <name type="synonym">Noctua fulgens</name>
    <dbReference type="NCBI Taxonomy" id="7107"/>
    <lineage>
        <taxon>Eukaryota</taxon>
        <taxon>Metazoa</taxon>
        <taxon>Ecdysozoa</taxon>
        <taxon>Arthropoda</taxon>
        <taxon>Hexapoda</taxon>
        <taxon>Insecta</taxon>
        <taxon>Pterygota</taxon>
        <taxon>Neoptera</taxon>
        <taxon>Endopterygota</taxon>
        <taxon>Lepidoptera</taxon>
        <taxon>Glossata</taxon>
        <taxon>Ditrysia</taxon>
        <taxon>Noctuoidea</taxon>
        <taxon>Noctuidae</taxon>
        <taxon>Amphipyrinae</taxon>
        <taxon>Spodoptera</taxon>
    </lineage>
</organism>
<dbReference type="InterPro" id="IPR002129">
    <property type="entry name" value="PyrdxlP-dep_de-COase"/>
</dbReference>
<dbReference type="SUPFAM" id="SSF53383">
    <property type="entry name" value="PLP-dependent transferases"/>
    <property type="match status" value="1"/>
</dbReference>
<comment type="cofactor">
    <cofactor evidence="1">
        <name>pyridoxal 5'-phosphate</name>
        <dbReference type="ChEBI" id="CHEBI:597326"/>
    </cofactor>
</comment>
<dbReference type="Pfam" id="PF00282">
    <property type="entry name" value="Pyridoxal_deC"/>
    <property type="match status" value="1"/>
</dbReference>
<proteinExistence type="predicted"/>
<dbReference type="PANTHER" id="PTHR11999">
    <property type="entry name" value="GROUP II PYRIDOXAL-5-PHOSPHATE DECARBOXYLASE"/>
    <property type="match status" value="1"/>
</dbReference>
<keyword evidence="2" id="KW-0663">Pyridoxal phosphate</keyword>
<gene>
    <name evidence="3" type="ORF">HW555_006810</name>
</gene>